<proteinExistence type="predicted"/>
<keyword evidence="3" id="KW-1185">Reference proteome</keyword>
<name>A0A5N7MUB9_9HYPH</name>
<protein>
    <submittedName>
        <fullName evidence="2">Uncharacterized protein</fullName>
    </submittedName>
</protein>
<dbReference type="NCBIfam" id="NF041373">
    <property type="entry name" value="HGG_STG"/>
    <property type="match status" value="1"/>
</dbReference>
<gene>
    <name evidence="2" type="ORF">FS320_37740</name>
</gene>
<reference evidence="2 3" key="1">
    <citation type="journal article" date="2019" name="Syst. Appl. Microbiol.">
        <title>Microvirga tunisiensis sp. nov., a root nodule symbiotic bacterium isolated from Lupinus micranthus and L. luteus grown in Northern Tunisia.</title>
        <authorList>
            <person name="Msaddak A."/>
            <person name="Rejili M."/>
            <person name="Duran D."/>
            <person name="Mars M."/>
            <person name="Palacios J.M."/>
            <person name="Ruiz-Argueso T."/>
            <person name="Rey L."/>
            <person name="Imperial J."/>
        </authorList>
    </citation>
    <scope>NUCLEOTIDE SEQUENCE [LARGE SCALE GENOMIC DNA]</scope>
    <source>
        <strain evidence="2 3">Lmie10</strain>
    </source>
</reference>
<comment type="caution">
    <text evidence="2">The sequence shown here is derived from an EMBL/GenBank/DDBJ whole genome shotgun (WGS) entry which is preliminary data.</text>
</comment>
<evidence type="ECO:0000256" key="1">
    <source>
        <dbReference type="SAM" id="MobiDB-lite"/>
    </source>
</evidence>
<dbReference type="Proteomes" id="UP000403266">
    <property type="component" value="Unassembled WGS sequence"/>
</dbReference>
<dbReference type="InterPro" id="IPR047675">
    <property type="entry name" value="Putative_zinc-bd"/>
</dbReference>
<feature type="region of interest" description="Disordered" evidence="1">
    <location>
        <begin position="1"/>
        <end position="20"/>
    </location>
</feature>
<accession>A0A5N7MUB9</accession>
<sequence length="78" mass="8510">MRASPRCGAKTRAGTPCQAPAVHDKQRCRMHGGAAGAGAPRGNRNALKNGLHTREMIEQRRVVHALLNWSREILDEIG</sequence>
<dbReference type="AlphaFoldDB" id="A0A5N7MUB9"/>
<evidence type="ECO:0000313" key="2">
    <source>
        <dbReference type="EMBL" id="MPR30585.1"/>
    </source>
</evidence>
<dbReference type="RefSeq" id="WP_152717411.1">
    <property type="nucleotide sequence ID" value="NZ_VOSK01000400.1"/>
</dbReference>
<dbReference type="EMBL" id="VOSK01000400">
    <property type="protein sequence ID" value="MPR30585.1"/>
    <property type="molecule type" value="Genomic_DNA"/>
</dbReference>
<organism evidence="2 3">
    <name type="scientific">Microvirga tunisiensis</name>
    <dbReference type="NCBI Taxonomy" id="2108360"/>
    <lineage>
        <taxon>Bacteria</taxon>
        <taxon>Pseudomonadati</taxon>
        <taxon>Pseudomonadota</taxon>
        <taxon>Alphaproteobacteria</taxon>
        <taxon>Hyphomicrobiales</taxon>
        <taxon>Methylobacteriaceae</taxon>
        <taxon>Microvirga</taxon>
    </lineage>
</organism>
<evidence type="ECO:0000313" key="3">
    <source>
        <dbReference type="Proteomes" id="UP000403266"/>
    </source>
</evidence>